<feature type="transmembrane region" description="Helical" evidence="8">
    <location>
        <begin position="169"/>
        <end position="189"/>
    </location>
</feature>
<evidence type="ECO:0000256" key="1">
    <source>
        <dbReference type="ARBA" id="ARBA00004651"/>
    </source>
</evidence>
<keyword evidence="3" id="KW-0808">Transferase</keyword>
<accession>A0AAW3V7R0</accession>
<feature type="transmembrane region" description="Helical" evidence="8">
    <location>
        <begin position="402"/>
        <end position="418"/>
    </location>
</feature>
<keyword evidence="2" id="KW-1003">Cell membrane</keyword>
<feature type="transmembrane region" description="Helical" evidence="8">
    <location>
        <begin position="209"/>
        <end position="233"/>
    </location>
</feature>
<dbReference type="GO" id="GO:0016758">
    <property type="term" value="F:hexosyltransferase activity"/>
    <property type="evidence" value="ECO:0007669"/>
    <property type="project" value="InterPro"/>
</dbReference>
<evidence type="ECO:0000313" key="9">
    <source>
        <dbReference type="EMBL" id="MBB6205687.1"/>
    </source>
</evidence>
<keyword evidence="6 8" id="KW-0472">Membrane</keyword>
<dbReference type="GO" id="GO:0005886">
    <property type="term" value="C:plasma membrane"/>
    <property type="evidence" value="ECO:0007669"/>
    <property type="project" value="UniProtKB-SubCell"/>
</dbReference>
<evidence type="ECO:0000313" key="10">
    <source>
        <dbReference type="Proteomes" id="UP000518681"/>
    </source>
</evidence>
<gene>
    <name evidence="9" type="ORF">GGD69_006582</name>
</gene>
<evidence type="ECO:0000256" key="7">
    <source>
        <dbReference type="ARBA" id="ARBA00024033"/>
    </source>
</evidence>
<organism evidence="9 10">
    <name type="scientific">Paraburkholderia fungorum</name>
    <dbReference type="NCBI Taxonomy" id="134537"/>
    <lineage>
        <taxon>Bacteria</taxon>
        <taxon>Pseudomonadati</taxon>
        <taxon>Pseudomonadota</taxon>
        <taxon>Betaproteobacteria</taxon>
        <taxon>Burkholderiales</taxon>
        <taxon>Burkholderiaceae</taxon>
        <taxon>Paraburkholderia</taxon>
    </lineage>
</organism>
<evidence type="ECO:0008006" key="11">
    <source>
        <dbReference type="Google" id="ProtNLM"/>
    </source>
</evidence>
<proteinExistence type="inferred from homology"/>
<feature type="transmembrane region" description="Helical" evidence="8">
    <location>
        <begin position="38"/>
        <end position="57"/>
    </location>
</feature>
<keyword evidence="5 8" id="KW-1133">Transmembrane helix</keyword>
<comment type="caution">
    <text evidence="9">The sequence shown here is derived from an EMBL/GenBank/DDBJ whole genome shotgun (WGS) entry which is preliminary data.</text>
</comment>
<dbReference type="AlphaFoldDB" id="A0AAW3V7R0"/>
<evidence type="ECO:0000256" key="2">
    <source>
        <dbReference type="ARBA" id="ARBA00022475"/>
    </source>
</evidence>
<dbReference type="RefSeq" id="WP_311733074.1">
    <property type="nucleotide sequence ID" value="NZ_JACIII010000014.1"/>
</dbReference>
<dbReference type="Pfam" id="PF09594">
    <property type="entry name" value="GT87"/>
    <property type="match status" value="1"/>
</dbReference>
<comment type="subcellular location">
    <subcellularLocation>
        <location evidence="1">Cell membrane</location>
        <topology evidence="1">Multi-pass membrane protein</topology>
    </subcellularLocation>
</comment>
<comment type="similarity">
    <text evidence="7">Belongs to the glycosyltransferase 87 family.</text>
</comment>
<feature type="transmembrane region" description="Helical" evidence="8">
    <location>
        <begin position="137"/>
        <end position="157"/>
    </location>
</feature>
<keyword evidence="4 8" id="KW-0812">Transmembrane</keyword>
<evidence type="ECO:0000256" key="3">
    <source>
        <dbReference type="ARBA" id="ARBA00022679"/>
    </source>
</evidence>
<feature type="transmembrane region" description="Helical" evidence="8">
    <location>
        <begin position="331"/>
        <end position="348"/>
    </location>
</feature>
<dbReference type="InterPro" id="IPR018584">
    <property type="entry name" value="GT87"/>
</dbReference>
<evidence type="ECO:0000256" key="6">
    <source>
        <dbReference type="ARBA" id="ARBA00023136"/>
    </source>
</evidence>
<evidence type="ECO:0000256" key="8">
    <source>
        <dbReference type="SAM" id="Phobius"/>
    </source>
</evidence>
<name>A0AAW3V7R0_9BURK</name>
<dbReference type="EMBL" id="JACIIK010000013">
    <property type="protein sequence ID" value="MBB6205687.1"/>
    <property type="molecule type" value="Genomic_DNA"/>
</dbReference>
<protein>
    <recommendedName>
        <fullName evidence="11">DUF2029 domain-containing protein</fullName>
    </recommendedName>
</protein>
<evidence type="ECO:0000256" key="5">
    <source>
        <dbReference type="ARBA" id="ARBA00022989"/>
    </source>
</evidence>
<reference evidence="9 10" key="1">
    <citation type="submission" date="2020-08" db="EMBL/GenBank/DDBJ databases">
        <title>Genomic Encyclopedia of Type Strains, Phase IV (KMG-V): Genome sequencing to study the core and pangenomes of soil and plant-associated prokaryotes.</title>
        <authorList>
            <person name="Whitman W."/>
        </authorList>
    </citation>
    <scope>NUCLEOTIDE SEQUENCE [LARGE SCALE GENOMIC DNA]</scope>
    <source>
        <strain evidence="9 10">SEMIA 4013</strain>
    </source>
</reference>
<evidence type="ECO:0000256" key="4">
    <source>
        <dbReference type="ARBA" id="ARBA00022692"/>
    </source>
</evidence>
<feature type="transmembrane region" description="Helical" evidence="8">
    <location>
        <begin position="304"/>
        <end position="324"/>
    </location>
</feature>
<feature type="transmembrane region" description="Helical" evidence="8">
    <location>
        <begin position="240"/>
        <end position="264"/>
    </location>
</feature>
<sequence>MNHELHPDITEAGIMYVSQPGACGNERRVRSFLTAERVVVYSIAMLVLYTLFLVVWAWTSKGFTTGDFTKPGIDFSVFWSASYAMLHGPAWQIYDYRYFERIESALFQLPHGSFLPWLYPPTFLVLIKPLAFVPPVVAYLTFVGVSVVLFTVATLKLSRLATGMSRSRLAALFVAACPCVFVAAVFGQNSLLTAALAALAVHWSSRHPVRAGLCIGLLAIKPQMALLLPFVLIAARSWRVFGVATVSASLFVALSVLICGAKSLHLFVLSTGLARDLVLEHSRHYWLASPTTFAALREAGAPLAAAYAAQAGIALIAVTAACLIWKSTRDARLRGAVLAVATLLANPYAWHYELAWLGIATTCLTAIGFDTTWRRGEQAVLVLAWLLPVYEFFNRLSGLPQIGPVVLLSMLLLILRRARIGDEVTS</sequence>
<dbReference type="Proteomes" id="UP000518681">
    <property type="component" value="Unassembled WGS sequence"/>
</dbReference>